<geneLocation type="plasmid" evidence="1 2">
    <name>pSC2</name>
</geneLocation>
<reference evidence="1 2" key="1">
    <citation type="journal article" date="2011" name="J. Bacteriol.">
        <title>Complete genome sequence of Paenibacillus polymyxa SC2, a strain of plant growth-promoting Rhizobacterium with broad-spectrum antimicrobial activity.</title>
        <authorList>
            <person name="Ma M."/>
            <person name="Wang C."/>
            <person name="Ding Y."/>
            <person name="Li L."/>
            <person name="Shen D."/>
            <person name="Jiang X."/>
            <person name="Guan D."/>
            <person name="Cao F."/>
            <person name="Chen H."/>
            <person name="Feng R."/>
            <person name="Wang X."/>
            <person name="Ge Y."/>
            <person name="Yao L."/>
            <person name="Bing X."/>
            <person name="Yang X."/>
            <person name="Li J."/>
            <person name="Du B."/>
        </authorList>
    </citation>
    <scope>NUCLEOTIDE SEQUENCE [LARGE SCALE GENOMIC DNA]</scope>
    <source>
        <strain evidence="1 2">SC2</strain>
        <plasmid evidence="2">pSC2</plasmid>
    </source>
</reference>
<organism evidence="1 2">
    <name type="scientific">Paenibacillus polymyxa (strain SC2)</name>
    <name type="common">Bacillus polymyxa</name>
    <dbReference type="NCBI Taxonomy" id="886882"/>
    <lineage>
        <taxon>Bacteria</taxon>
        <taxon>Bacillati</taxon>
        <taxon>Bacillota</taxon>
        <taxon>Bacilli</taxon>
        <taxon>Bacillales</taxon>
        <taxon>Paenibacillaceae</taxon>
        <taxon>Paenibacillus</taxon>
    </lineage>
</organism>
<name>E3EKU8_PAEPS</name>
<dbReference type="HOGENOM" id="CLU_1509183_0_0_9"/>
<sequence length="178" mass="20351">MVTKKGDVALEKGQLLSLPCITFDVSSHMITRKSLAIREYTGTNLDVGIPQGNGRFRLEKENQLIEEYLNAGKGIYLKGKVYFLESAYHSSIYYAKFKKVYDRIHENAERKMRTIAEDYLLHEVPQHQIPIITSIASLYDSGLFTMNKMLEKLSAYLEESKIACYLSLRSQDKDGEIA</sequence>
<dbReference type="EMBL" id="CP002214">
    <property type="protein sequence ID" value="ADO59549.1"/>
    <property type="molecule type" value="Genomic_DNA"/>
</dbReference>
<dbReference type="Proteomes" id="UP000006868">
    <property type="component" value="Plasmid pSC2"/>
</dbReference>
<keyword evidence="1" id="KW-0614">Plasmid</keyword>
<dbReference type="AlphaFoldDB" id="E3EKU8"/>
<protein>
    <submittedName>
        <fullName evidence="1">Uncharacterized protein</fullName>
    </submittedName>
</protein>
<accession>E3EKU8</accession>
<evidence type="ECO:0000313" key="1">
    <source>
        <dbReference type="EMBL" id="ADO59549.1"/>
    </source>
</evidence>
<dbReference type="PATRIC" id="fig|886882.15.peg.5788"/>
<dbReference type="KEGG" id="ppm:PPSC2_27350"/>
<evidence type="ECO:0000313" key="2">
    <source>
        <dbReference type="Proteomes" id="UP000006868"/>
    </source>
</evidence>
<gene>
    <name evidence="1" type="ORF">PPSC2_27350</name>
</gene>
<proteinExistence type="predicted"/>